<feature type="domain" description="CNA-B" evidence="9">
    <location>
        <begin position="477"/>
        <end position="567"/>
    </location>
</feature>
<evidence type="ECO:0000256" key="4">
    <source>
        <dbReference type="ARBA" id="ARBA00022729"/>
    </source>
</evidence>
<evidence type="ECO:0000259" key="9">
    <source>
        <dbReference type="Pfam" id="PF05738"/>
    </source>
</evidence>
<keyword evidence="3" id="KW-0964">Secreted</keyword>
<feature type="domain" description="CNA-B" evidence="9">
    <location>
        <begin position="575"/>
        <end position="656"/>
    </location>
</feature>
<dbReference type="InterPro" id="IPR008454">
    <property type="entry name" value="Collagen-bd_Cna-like_B-typ_dom"/>
</dbReference>
<feature type="signal peptide" evidence="8">
    <location>
        <begin position="1"/>
        <end position="28"/>
    </location>
</feature>
<evidence type="ECO:0000256" key="2">
    <source>
        <dbReference type="ARBA" id="ARBA00022512"/>
    </source>
</evidence>
<evidence type="ECO:0000256" key="7">
    <source>
        <dbReference type="SAM" id="Phobius"/>
    </source>
</evidence>
<dbReference type="InterPro" id="IPR013783">
    <property type="entry name" value="Ig-like_fold"/>
</dbReference>
<dbReference type="Pfam" id="PF17802">
    <property type="entry name" value="SpaA"/>
    <property type="match status" value="1"/>
</dbReference>
<accession>A0ABS5B4Y8</accession>
<dbReference type="SUPFAM" id="SSF49401">
    <property type="entry name" value="Bacterial adhesins"/>
    <property type="match status" value="2"/>
</dbReference>
<evidence type="ECO:0000256" key="1">
    <source>
        <dbReference type="ARBA" id="ARBA00004191"/>
    </source>
</evidence>
<feature type="region of interest" description="Disordered" evidence="6">
    <location>
        <begin position="1139"/>
        <end position="1173"/>
    </location>
</feature>
<dbReference type="Pfam" id="PF05738">
    <property type="entry name" value="Cna_B"/>
    <property type="match status" value="7"/>
</dbReference>
<evidence type="ECO:0000259" key="10">
    <source>
        <dbReference type="Pfam" id="PF17802"/>
    </source>
</evidence>
<protein>
    <recommendedName>
        <fullName evidence="13">Collagen adhesin</fullName>
    </recommendedName>
</protein>
<dbReference type="CDD" id="cd00222">
    <property type="entry name" value="CollagenBindB"/>
    <property type="match status" value="7"/>
</dbReference>
<dbReference type="InterPro" id="IPR041033">
    <property type="entry name" value="SpaA_PFL_dom_1"/>
</dbReference>
<keyword evidence="7" id="KW-1133">Transmembrane helix</keyword>
<dbReference type="Proteomes" id="UP001519296">
    <property type="component" value="Unassembled WGS sequence"/>
</dbReference>
<feature type="transmembrane region" description="Helical" evidence="7">
    <location>
        <begin position="1180"/>
        <end position="1201"/>
    </location>
</feature>
<feature type="domain" description="SpaA-like prealbumin fold" evidence="10">
    <location>
        <begin position="382"/>
        <end position="466"/>
    </location>
</feature>
<keyword evidence="4 8" id="KW-0732">Signal</keyword>
<dbReference type="InterPro" id="IPR008966">
    <property type="entry name" value="Adhesion_dom_sf"/>
</dbReference>
<organism evidence="11 12">
    <name type="scientific">Streptococcus oricebi</name>
    <dbReference type="NCBI Taxonomy" id="1547447"/>
    <lineage>
        <taxon>Bacteria</taxon>
        <taxon>Bacillati</taxon>
        <taxon>Bacillota</taxon>
        <taxon>Bacilli</taxon>
        <taxon>Lactobacillales</taxon>
        <taxon>Streptococcaceae</taxon>
        <taxon>Streptococcus</taxon>
    </lineage>
</organism>
<comment type="caution">
    <text evidence="11">The sequence shown here is derived from an EMBL/GenBank/DDBJ whole genome shotgun (WGS) entry which is preliminary data.</text>
</comment>
<gene>
    <name evidence="11" type="ORF">C4K46_08010</name>
</gene>
<feature type="domain" description="CNA-B" evidence="9">
    <location>
        <begin position="755"/>
        <end position="842"/>
    </location>
</feature>
<name>A0ABS5B4Y8_9STRE</name>
<feature type="domain" description="CNA-B" evidence="9">
    <location>
        <begin position="665"/>
        <end position="747"/>
    </location>
</feature>
<evidence type="ECO:0000313" key="11">
    <source>
        <dbReference type="EMBL" id="MBP2623879.1"/>
    </source>
</evidence>
<keyword evidence="5" id="KW-0572">Peptidoglycan-anchor</keyword>
<dbReference type="InterPro" id="IPR011252">
    <property type="entry name" value="Fibrogen-bd_dom1"/>
</dbReference>
<evidence type="ECO:0008006" key="13">
    <source>
        <dbReference type="Google" id="ProtNLM"/>
    </source>
</evidence>
<dbReference type="EMBL" id="PRDG01000004">
    <property type="protein sequence ID" value="MBP2623879.1"/>
    <property type="molecule type" value="Genomic_DNA"/>
</dbReference>
<proteinExistence type="predicted"/>
<keyword evidence="7" id="KW-0812">Transmembrane</keyword>
<reference evidence="11 12" key="1">
    <citation type="submission" date="2018-02" db="EMBL/GenBank/DDBJ databases">
        <title>Draft genome sequence of Streptococcus oricebi CCUG 70868T type strain.</title>
        <authorList>
            <person name="Mendez V."/>
            <person name="Salva-Serra F."/>
            <person name="Jaen-Luchoro D."/>
            <person name="Gonzales-Siles L."/>
            <person name="Karlsson R."/>
            <person name="Engstrom-Jakobsson H."/>
            <person name="Busquets A."/>
            <person name="Gomila M."/>
            <person name="Pineiro-Iglesias B."/>
            <person name="Bennasar-Figueras A."/>
            <person name="Seeger M."/>
            <person name="Moore E."/>
        </authorList>
    </citation>
    <scope>NUCLEOTIDE SEQUENCE [LARGE SCALE GENOMIC DNA]</scope>
    <source>
        <strain evidence="11 12">CCUG 70868</strain>
    </source>
</reference>
<evidence type="ECO:0000256" key="3">
    <source>
        <dbReference type="ARBA" id="ARBA00022525"/>
    </source>
</evidence>
<feature type="domain" description="CNA-B" evidence="9">
    <location>
        <begin position="949"/>
        <end position="1044"/>
    </location>
</feature>
<evidence type="ECO:0000313" key="12">
    <source>
        <dbReference type="Proteomes" id="UP001519296"/>
    </source>
</evidence>
<evidence type="ECO:0000256" key="6">
    <source>
        <dbReference type="SAM" id="MobiDB-lite"/>
    </source>
</evidence>
<keyword evidence="2" id="KW-0134">Cell wall</keyword>
<comment type="subcellular location">
    <subcellularLocation>
        <location evidence="1">Secreted</location>
        <location evidence="1">Cell wall</location>
    </subcellularLocation>
</comment>
<feature type="domain" description="CNA-B" evidence="9">
    <location>
        <begin position="1052"/>
        <end position="1130"/>
    </location>
</feature>
<dbReference type="Gene3D" id="2.60.40.1140">
    <property type="entry name" value="Collagen-binding surface protein Cna, B-type domain"/>
    <property type="match status" value="7"/>
</dbReference>
<feature type="domain" description="CNA-B" evidence="9">
    <location>
        <begin position="851"/>
        <end position="941"/>
    </location>
</feature>
<dbReference type="RefSeq" id="WP_209628371.1">
    <property type="nucleotide sequence ID" value="NZ_PRDG01000004.1"/>
</dbReference>
<keyword evidence="12" id="KW-1185">Reference proteome</keyword>
<dbReference type="Gene3D" id="2.60.40.1280">
    <property type="match status" value="1"/>
</dbReference>
<feature type="chain" id="PRO_5046510459" description="Collagen adhesin" evidence="8">
    <location>
        <begin position="29"/>
        <end position="1206"/>
    </location>
</feature>
<keyword evidence="7" id="KW-0472">Membrane</keyword>
<dbReference type="Gene3D" id="2.60.40.10">
    <property type="entry name" value="Immunoglobulins"/>
    <property type="match status" value="1"/>
</dbReference>
<dbReference type="NCBIfam" id="TIGR01167">
    <property type="entry name" value="LPXTG_anchor"/>
    <property type="match status" value="1"/>
</dbReference>
<evidence type="ECO:0000256" key="8">
    <source>
        <dbReference type="SAM" id="SignalP"/>
    </source>
</evidence>
<sequence length="1206" mass="132747">MKKWLGLFFTFLFLATASLFLFHKPVQAQELKKAITDVKVWDVNNGREATKKDDSYQLTQGVNYKFDLSFDLKEYDNKMKDGDTFKFTIPAPFTVAADQFELVDKATNIPIGDVVTVTNGAEKGAVVTVTLKNLKKYADAKNASSVEDVKGSFYIGFVANKIGNNQEITFKDDETSTPMKQKITVAERKASDYSGSIGIENLAKIGGVLSKTSYNSDALGKSGTYLHPWHVRLNARQETYNSPLVLKDTISNEGGPMQYIPETVKVVAGYYNPASFGMTKPKTLEAGKDYTITYNSSYTTFELTITNPASIMADNGKPAAFSVYYSTTSPTDGTTVGNSVSVSNDGNKIPSRVGHPGTDILVNRSSKVTDGGTISIDTTQRLVLYKRDELTGKVLAGAIFKVTTPSGQEVTLPATDSDGRTMSEQFSAEEIAKGDFTVTEVTAPKGYKKLDAPITVTVKKEGTIRIINNDKAQETDISVKKVWEDADNKEGLRPESVTVKLLANGAATDKTLTLNQDNNWQADFTQLAINDDNGQAIQYTVAEDTVANYEPAVISGDQENGYTITNKRTPETLTVAGTKTWDDANNQDGKRPEKITVNLLENGQKLDSKEVTAADNWAYSFDNLPKYKAGKEVSYTIDEDEVAGYTKEVKGNDLTNHYQPETLTISGTKTWDDANNQDGKRPEKITVNLLENGQKLGSKEVTAADNWTYSFDNLPKYKAGQEVTYSLTEEPIPGYEVKVDGYNITNTHTPETVDIEVSKNWDDANNQDGIRPSEIEVSLIADGDKDKAVDTKKITADANGKWTAKFEKVPKYKDGKEIKYSLIEKGVANYTSKIEDFTLTNSYKPATVDYKVTKKWDDANNQDGKRPDKIKVHLYKTVGNVESLVESRELSAANKTDDNTWETNFTNLPKNEAGKEISYSVKEDAVDGYTSNIQGSEITNSYTPEMITISGKKVWDDANNQDGKRPSKITVVIKNASNEVERIEVAPDAAGAWSFTSKPLPKYANGKEIDYQVTEEAVLEYDKTDISLTDTDSQGNKQYTITNKRTPAKKTVSGSKTWVDDDNKDGKRPSQVTIHLLKDGKDTGKTATLSAANGWKYEFTDLDSYENGKEIVYSISEDPIEGYENKIEGFNTRSVRLSASKSDKKADQSSANDGNDPEVDASTGRGSGSQKRILPRTGQAWSGLLEMVGLVLALGSATYYFKKKQA</sequence>
<evidence type="ECO:0000256" key="5">
    <source>
        <dbReference type="ARBA" id="ARBA00023088"/>
    </source>
</evidence>
<dbReference type="SUPFAM" id="SSF49478">
    <property type="entry name" value="Cna protein B-type domain"/>
    <property type="match status" value="7"/>
</dbReference>